<reference evidence="2 3" key="1">
    <citation type="submission" date="2018-11" db="EMBL/GenBank/DDBJ databases">
        <title>the genome of Mesorhizobium tamadayense DSM 28320.</title>
        <authorList>
            <person name="Gao J."/>
        </authorList>
    </citation>
    <scope>NUCLEOTIDE SEQUENCE [LARGE SCALE GENOMIC DNA]</scope>
    <source>
        <strain evidence="2 3">DSM 28320</strain>
    </source>
</reference>
<organism evidence="2 3">
    <name type="scientific">Mesorhizobium tamadayense</name>
    <dbReference type="NCBI Taxonomy" id="425306"/>
    <lineage>
        <taxon>Bacteria</taxon>
        <taxon>Pseudomonadati</taxon>
        <taxon>Pseudomonadota</taxon>
        <taxon>Alphaproteobacteria</taxon>
        <taxon>Hyphomicrobiales</taxon>
        <taxon>Phyllobacteriaceae</taxon>
        <taxon>Mesorhizobium</taxon>
    </lineage>
</organism>
<dbReference type="EMBL" id="RQXT01000018">
    <property type="protein sequence ID" value="RRI00873.1"/>
    <property type="molecule type" value="Genomic_DNA"/>
</dbReference>
<dbReference type="PANTHER" id="PTHR36443:SF1">
    <property type="entry name" value="BSR5223 PROTEIN"/>
    <property type="match status" value="1"/>
</dbReference>
<feature type="transmembrane region" description="Helical" evidence="1">
    <location>
        <begin position="43"/>
        <end position="64"/>
    </location>
</feature>
<keyword evidence="1" id="KW-0812">Transmembrane</keyword>
<feature type="transmembrane region" description="Helical" evidence="1">
    <location>
        <begin position="5"/>
        <end position="23"/>
    </location>
</feature>
<dbReference type="AlphaFoldDB" id="A0A3P3FS37"/>
<evidence type="ECO:0000256" key="1">
    <source>
        <dbReference type="SAM" id="Phobius"/>
    </source>
</evidence>
<gene>
    <name evidence="2" type="ORF">EH240_16060</name>
</gene>
<dbReference type="InterPro" id="IPR021320">
    <property type="entry name" value="DUF2905"/>
</dbReference>
<keyword evidence="3" id="KW-1185">Reference proteome</keyword>
<dbReference type="Pfam" id="PF11146">
    <property type="entry name" value="DUF2905"/>
    <property type="match status" value="1"/>
</dbReference>
<proteinExistence type="predicted"/>
<accession>A0A3P3FS37</accession>
<protein>
    <submittedName>
        <fullName evidence="2">DUF2905 domain-containing protein</fullName>
    </submittedName>
</protein>
<name>A0A3P3FS37_9HYPH</name>
<dbReference type="PANTHER" id="PTHR36443">
    <property type="entry name" value="BSR5223 PROTEIN"/>
    <property type="match status" value="1"/>
</dbReference>
<dbReference type="RefSeq" id="WP_124999823.1">
    <property type="nucleotide sequence ID" value="NZ_RQXT01000018.1"/>
</dbReference>
<evidence type="ECO:0000313" key="3">
    <source>
        <dbReference type="Proteomes" id="UP000273786"/>
    </source>
</evidence>
<sequence>MSRTLIVIGLSIVAIGLLWPWLGRTGLGRLPGDIVIERENFRLYVPITTGILVSVVLSAILWLINR</sequence>
<dbReference type="OrthoDB" id="9811610at2"/>
<dbReference type="Proteomes" id="UP000273786">
    <property type="component" value="Unassembled WGS sequence"/>
</dbReference>
<keyword evidence="1" id="KW-0472">Membrane</keyword>
<keyword evidence="1" id="KW-1133">Transmembrane helix</keyword>
<comment type="caution">
    <text evidence="2">The sequence shown here is derived from an EMBL/GenBank/DDBJ whole genome shotgun (WGS) entry which is preliminary data.</text>
</comment>
<evidence type="ECO:0000313" key="2">
    <source>
        <dbReference type="EMBL" id="RRI00873.1"/>
    </source>
</evidence>